<feature type="region of interest" description="Disordered" evidence="1">
    <location>
        <begin position="58"/>
        <end position="96"/>
    </location>
</feature>
<evidence type="ECO:0000313" key="3">
    <source>
        <dbReference type="Proteomes" id="UP000324222"/>
    </source>
</evidence>
<protein>
    <submittedName>
        <fullName evidence="2">Uncharacterized protein</fullName>
    </submittedName>
</protein>
<organism evidence="2 3">
    <name type="scientific">Portunus trituberculatus</name>
    <name type="common">Swimming crab</name>
    <name type="synonym">Neptunus trituberculatus</name>
    <dbReference type="NCBI Taxonomy" id="210409"/>
    <lineage>
        <taxon>Eukaryota</taxon>
        <taxon>Metazoa</taxon>
        <taxon>Ecdysozoa</taxon>
        <taxon>Arthropoda</taxon>
        <taxon>Crustacea</taxon>
        <taxon>Multicrustacea</taxon>
        <taxon>Malacostraca</taxon>
        <taxon>Eumalacostraca</taxon>
        <taxon>Eucarida</taxon>
        <taxon>Decapoda</taxon>
        <taxon>Pleocyemata</taxon>
        <taxon>Brachyura</taxon>
        <taxon>Eubrachyura</taxon>
        <taxon>Portunoidea</taxon>
        <taxon>Portunidae</taxon>
        <taxon>Portuninae</taxon>
        <taxon>Portunus</taxon>
    </lineage>
</organism>
<dbReference type="EMBL" id="VSRR010030043">
    <property type="protein sequence ID" value="MPC69814.1"/>
    <property type="molecule type" value="Genomic_DNA"/>
</dbReference>
<evidence type="ECO:0000313" key="2">
    <source>
        <dbReference type="EMBL" id="MPC69814.1"/>
    </source>
</evidence>
<keyword evidence="3" id="KW-1185">Reference proteome</keyword>
<dbReference type="Proteomes" id="UP000324222">
    <property type="component" value="Unassembled WGS sequence"/>
</dbReference>
<sequence length="96" mass="10170">MRVLIPCLIDPGRVTRDGLLRRYPHSLSTPHSYSLTPSLTVAYSQSFNLALSPHISPLPHSPPLSSPLSAPSLSPSSAGESVDKVPALNTEQADGL</sequence>
<evidence type="ECO:0000256" key="1">
    <source>
        <dbReference type="SAM" id="MobiDB-lite"/>
    </source>
</evidence>
<comment type="caution">
    <text evidence="2">The sequence shown here is derived from an EMBL/GenBank/DDBJ whole genome shotgun (WGS) entry which is preliminary data.</text>
</comment>
<proteinExistence type="predicted"/>
<feature type="compositionally biased region" description="Low complexity" evidence="1">
    <location>
        <begin position="66"/>
        <end position="78"/>
    </location>
</feature>
<reference evidence="2 3" key="1">
    <citation type="submission" date="2019-05" db="EMBL/GenBank/DDBJ databases">
        <title>Another draft genome of Portunus trituberculatus and its Hox gene families provides insights of decapod evolution.</title>
        <authorList>
            <person name="Jeong J.-H."/>
            <person name="Song I."/>
            <person name="Kim S."/>
            <person name="Choi T."/>
            <person name="Kim D."/>
            <person name="Ryu S."/>
            <person name="Kim W."/>
        </authorList>
    </citation>
    <scope>NUCLEOTIDE SEQUENCE [LARGE SCALE GENOMIC DNA]</scope>
    <source>
        <tissue evidence="2">Muscle</tissue>
    </source>
</reference>
<accession>A0A5B7HMP3</accession>
<gene>
    <name evidence="2" type="ORF">E2C01_064045</name>
</gene>
<name>A0A5B7HMP3_PORTR</name>
<dbReference type="AlphaFoldDB" id="A0A5B7HMP3"/>